<name>A0ABM6RSK2_9FIRM</name>
<dbReference type="Proteomes" id="UP000325292">
    <property type="component" value="Chromosome"/>
</dbReference>
<dbReference type="EMBL" id="CP019454">
    <property type="protein sequence ID" value="AUW94401.1"/>
    <property type="molecule type" value="Genomic_DNA"/>
</dbReference>
<organism evidence="1 2">
    <name type="scientific">Sulfobacillus thermotolerans</name>
    <dbReference type="NCBI Taxonomy" id="338644"/>
    <lineage>
        <taxon>Bacteria</taxon>
        <taxon>Bacillati</taxon>
        <taxon>Bacillota</taxon>
        <taxon>Clostridia</taxon>
        <taxon>Eubacteriales</taxon>
        <taxon>Clostridiales Family XVII. Incertae Sedis</taxon>
        <taxon>Sulfobacillus</taxon>
    </lineage>
</organism>
<reference evidence="1 2" key="1">
    <citation type="journal article" date="2019" name="Sci. Rep.">
        <title>Sulfobacillus thermotolerans: new insights into resistance and metabolic capacities of acidophilic chemolithotrophs.</title>
        <authorList>
            <person name="Panyushkina A.E."/>
            <person name="Babenko V.V."/>
            <person name="Nikitina A.S."/>
            <person name="Selezneva O.V."/>
            <person name="Tsaplina I.A."/>
            <person name="Letarova M.A."/>
            <person name="Kostryukova E.S."/>
            <person name="Letarov A.V."/>
        </authorList>
    </citation>
    <scope>NUCLEOTIDE SEQUENCE [LARGE SCALE GENOMIC DNA]</scope>
    <source>
        <strain evidence="1 2">Kr1</strain>
    </source>
</reference>
<proteinExistence type="predicted"/>
<accession>A0ABM6RSK2</accession>
<sequence length="236" mass="26833">MPIIETFLPRLLHALSQDINAYRDQPPELADTCVTVFFCYRDNDPVYTAEAVRGMVLYDALVLLGGAVRVIVTSTDPPFCRVMQAVGLRPKTFRGPHGTPVELLVGDKRGKGFLSFLVYIERLISSVSSHKMTREDMERLLCALANPRQLLVEIRSLGLKDNLDTTKMHLMQLLTSSPPIPPLRKQSQDLLKAAYLHREWSVAQIATHFHVSRSSFYRHKRKALEELAEAWNARHQ</sequence>
<keyword evidence="2" id="KW-1185">Reference proteome</keyword>
<evidence type="ECO:0008006" key="3">
    <source>
        <dbReference type="Google" id="ProtNLM"/>
    </source>
</evidence>
<evidence type="ECO:0000313" key="2">
    <source>
        <dbReference type="Proteomes" id="UP000325292"/>
    </source>
</evidence>
<protein>
    <recommendedName>
        <fullName evidence="3">Resolvase HTH domain-containing protein</fullName>
    </recommendedName>
</protein>
<evidence type="ECO:0000313" key="1">
    <source>
        <dbReference type="EMBL" id="AUW94401.1"/>
    </source>
</evidence>
<gene>
    <name evidence="1" type="ORF">BXT84_10995</name>
</gene>